<keyword evidence="1" id="KW-0732">Signal</keyword>
<evidence type="ECO:0000256" key="1">
    <source>
        <dbReference type="SAM" id="SignalP"/>
    </source>
</evidence>
<gene>
    <name evidence="2" type="ORF">XYLVIOL_LOCUS5165</name>
</gene>
<sequence length="115" mass="13602">MLKFINLYVSVVLLVITGATKNVNKLSPVIVERLKRKSIDDDIEEIAIKEQLFQDIFTEHQEGDKLQFGYVCENPVQWEQRFEEKDLRNNRHRGKVKWGNVDGGYGEHYWDINHK</sequence>
<dbReference type="Proteomes" id="UP001642520">
    <property type="component" value="Unassembled WGS sequence"/>
</dbReference>
<protein>
    <submittedName>
        <fullName evidence="2">Uncharacterized protein</fullName>
    </submittedName>
</protein>
<keyword evidence="3" id="KW-1185">Reference proteome</keyword>
<evidence type="ECO:0000313" key="3">
    <source>
        <dbReference type="Proteomes" id="UP001642520"/>
    </source>
</evidence>
<evidence type="ECO:0000313" key="2">
    <source>
        <dbReference type="EMBL" id="CAL7941748.1"/>
    </source>
</evidence>
<accession>A0ABP1NPU7</accession>
<reference evidence="2 3" key="1">
    <citation type="submission" date="2024-08" db="EMBL/GenBank/DDBJ databases">
        <authorList>
            <person name="Will J Nash"/>
            <person name="Angela Man"/>
            <person name="Seanna McTaggart"/>
            <person name="Kendall Baker"/>
            <person name="Tom Barker"/>
            <person name="Leah Catchpole"/>
            <person name="Alex Durrant"/>
            <person name="Karim Gharbi"/>
            <person name="Naomi Irish"/>
            <person name="Gemy Kaithakottil"/>
            <person name="Debby Ku"/>
            <person name="Aaliyah Providence"/>
            <person name="Felix Shaw"/>
            <person name="David Swarbreck"/>
            <person name="Chris Watkins"/>
            <person name="Ann M. McCartney"/>
            <person name="Giulio Formenti"/>
            <person name="Alice Mouton"/>
            <person name="Noel Vella"/>
            <person name="Bjorn M von Reumont"/>
            <person name="Adriana Vella"/>
            <person name="Wilfried Haerty"/>
        </authorList>
    </citation>
    <scope>NUCLEOTIDE SEQUENCE [LARGE SCALE GENOMIC DNA]</scope>
</reference>
<comment type="caution">
    <text evidence="2">The sequence shown here is derived from an EMBL/GenBank/DDBJ whole genome shotgun (WGS) entry which is preliminary data.</text>
</comment>
<feature type="signal peptide" evidence="1">
    <location>
        <begin position="1"/>
        <end position="19"/>
    </location>
</feature>
<proteinExistence type="predicted"/>
<feature type="chain" id="PRO_5046138826" evidence="1">
    <location>
        <begin position="20"/>
        <end position="115"/>
    </location>
</feature>
<organism evidence="2 3">
    <name type="scientific">Xylocopa violacea</name>
    <name type="common">Violet carpenter bee</name>
    <name type="synonym">Apis violacea</name>
    <dbReference type="NCBI Taxonomy" id="135666"/>
    <lineage>
        <taxon>Eukaryota</taxon>
        <taxon>Metazoa</taxon>
        <taxon>Ecdysozoa</taxon>
        <taxon>Arthropoda</taxon>
        <taxon>Hexapoda</taxon>
        <taxon>Insecta</taxon>
        <taxon>Pterygota</taxon>
        <taxon>Neoptera</taxon>
        <taxon>Endopterygota</taxon>
        <taxon>Hymenoptera</taxon>
        <taxon>Apocrita</taxon>
        <taxon>Aculeata</taxon>
        <taxon>Apoidea</taxon>
        <taxon>Anthophila</taxon>
        <taxon>Apidae</taxon>
        <taxon>Xylocopa</taxon>
        <taxon>Xylocopa</taxon>
    </lineage>
</organism>
<name>A0ABP1NPU7_XYLVO</name>
<dbReference type="EMBL" id="CAXAJV020001292">
    <property type="protein sequence ID" value="CAL7941748.1"/>
    <property type="molecule type" value="Genomic_DNA"/>
</dbReference>